<dbReference type="InterPro" id="IPR017896">
    <property type="entry name" value="4Fe4S_Fe-S-bd"/>
</dbReference>
<comment type="caution">
    <text evidence="3">The sequence shown here is derived from an EMBL/GenBank/DDBJ whole genome shotgun (WGS) entry which is preliminary data.</text>
</comment>
<dbReference type="RefSeq" id="WP_379729611.1">
    <property type="nucleotide sequence ID" value="NZ_JBHRYJ010000006.1"/>
</dbReference>
<evidence type="ECO:0000313" key="3">
    <source>
        <dbReference type="EMBL" id="MFC3677983.1"/>
    </source>
</evidence>
<proteinExistence type="predicted"/>
<keyword evidence="4" id="KW-1185">Reference proteome</keyword>
<dbReference type="InterPro" id="IPR023753">
    <property type="entry name" value="FAD/NAD-binding_dom"/>
</dbReference>
<dbReference type="PANTHER" id="PTHR42783">
    <property type="entry name" value="GLUTAMATE SYNTHASE [NADPH] SMALL CHAIN"/>
    <property type="match status" value="1"/>
</dbReference>
<gene>
    <name evidence="3" type="ORF">ACFOOQ_20690</name>
</gene>
<dbReference type="Gene3D" id="3.50.50.60">
    <property type="entry name" value="FAD/NAD(P)-binding domain"/>
    <property type="match status" value="2"/>
</dbReference>
<name>A0ABV7VPD0_9PROT</name>
<dbReference type="InterPro" id="IPR036188">
    <property type="entry name" value="FAD/NAD-bd_sf"/>
</dbReference>
<dbReference type="PROSITE" id="PS51379">
    <property type="entry name" value="4FE4S_FER_2"/>
    <property type="match status" value="1"/>
</dbReference>
<dbReference type="PANTHER" id="PTHR42783:SF3">
    <property type="entry name" value="GLUTAMATE SYNTHASE [NADPH] SMALL CHAIN-RELATED"/>
    <property type="match status" value="1"/>
</dbReference>
<dbReference type="SUPFAM" id="SSF46548">
    <property type="entry name" value="alpha-helical ferredoxin"/>
    <property type="match status" value="1"/>
</dbReference>
<protein>
    <submittedName>
        <fullName evidence="3">NAD(P)-dependent oxidoreductase</fullName>
    </submittedName>
</protein>
<evidence type="ECO:0000313" key="4">
    <source>
        <dbReference type="Proteomes" id="UP001595711"/>
    </source>
</evidence>
<dbReference type="Proteomes" id="UP001595711">
    <property type="component" value="Unassembled WGS sequence"/>
</dbReference>
<reference evidence="4" key="1">
    <citation type="journal article" date="2019" name="Int. J. Syst. Evol. Microbiol.">
        <title>The Global Catalogue of Microorganisms (GCM) 10K type strain sequencing project: providing services to taxonomists for standard genome sequencing and annotation.</title>
        <authorList>
            <consortium name="The Broad Institute Genomics Platform"/>
            <consortium name="The Broad Institute Genome Sequencing Center for Infectious Disease"/>
            <person name="Wu L."/>
            <person name="Ma J."/>
        </authorList>
    </citation>
    <scope>NUCLEOTIDE SEQUENCE [LARGE SCALE GENOMIC DNA]</scope>
    <source>
        <strain evidence="4">KCTC 42182</strain>
    </source>
</reference>
<dbReference type="InterPro" id="IPR009051">
    <property type="entry name" value="Helical_ferredxn"/>
</dbReference>
<organism evidence="3 4">
    <name type="scientific">Ferrovibrio xuzhouensis</name>
    <dbReference type="NCBI Taxonomy" id="1576914"/>
    <lineage>
        <taxon>Bacteria</taxon>
        <taxon>Pseudomonadati</taxon>
        <taxon>Pseudomonadota</taxon>
        <taxon>Alphaproteobacteria</taxon>
        <taxon>Rhodospirillales</taxon>
        <taxon>Rhodospirillaceae</taxon>
        <taxon>Ferrovibrio</taxon>
    </lineage>
</organism>
<dbReference type="SUPFAM" id="SSF51971">
    <property type="entry name" value="Nucleotide-binding domain"/>
    <property type="match status" value="1"/>
</dbReference>
<dbReference type="Pfam" id="PF07992">
    <property type="entry name" value="Pyr_redox_2"/>
    <property type="match status" value="1"/>
</dbReference>
<dbReference type="Pfam" id="PF14691">
    <property type="entry name" value="Fer4_20"/>
    <property type="match status" value="1"/>
</dbReference>
<evidence type="ECO:0000256" key="1">
    <source>
        <dbReference type="SAM" id="MobiDB-lite"/>
    </source>
</evidence>
<dbReference type="Gene3D" id="1.10.1060.10">
    <property type="entry name" value="Alpha-helical ferredoxin"/>
    <property type="match status" value="1"/>
</dbReference>
<dbReference type="InterPro" id="IPR028261">
    <property type="entry name" value="DPD_II"/>
</dbReference>
<dbReference type="PRINTS" id="PR00419">
    <property type="entry name" value="ADXRDTASE"/>
</dbReference>
<feature type="domain" description="4Fe-4S ferredoxin-type" evidence="2">
    <location>
        <begin position="49"/>
        <end position="79"/>
    </location>
</feature>
<feature type="region of interest" description="Disordered" evidence="1">
    <location>
        <begin position="1"/>
        <end position="23"/>
    </location>
</feature>
<accession>A0ABV7VPD0</accession>
<evidence type="ECO:0000259" key="2">
    <source>
        <dbReference type="PROSITE" id="PS51379"/>
    </source>
</evidence>
<dbReference type="EMBL" id="JBHRYJ010000006">
    <property type="protein sequence ID" value="MFC3677983.1"/>
    <property type="molecule type" value="Genomic_DNA"/>
</dbReference>
<sequence>MGTARNEAGRNDLGRQAPESGAPDIRAGRLDAAAYAAGFEAAVPDLDQQAALVEANRCYFCYDAPCIEACPTGIDIPGFIRKIATGNTAGAALRIYEQNIFGGSCARVCPTEILCERACVRNTEDGKPIPIGLLQRYATDHGTAANAHPFRRAASTGRKVAVVGGGPAGLACAHRLAMHGHDVTVFEARPKLGGLNAYGVAEYKVPHGYAGREVEFVLDIGGITVETNKMLGRDITLEALRRDFDAVFLGLGLGAVKALGCDGEALAGVVNAVDYIADLRQATDFATLPVGRHVVVIGGGNTAIDIAIQSKRLGAEEVTLVYRRGPEAMSATGHEQAFARENGVIIRHWAQPVRLEGEAGAVRRAVFEHTSLTTAGRLAGTGEEFSLAADMVFKAIGQTFVADPLRGEAGRELLVLKDGRISADADGRTSLDGVWAGGDCVAGGDDLTVAAVAAGRRSAEAITQSLRRQAAA</sequence>